<comment type="similarity">
    <text evidence="1 2">Belongs to the UPF0102 family.</text>
</comment>
<dbReference type="HAMAP" id="MF_00048">
    <property type="entry name" value="UPF0102"/>
    <property type="match status" value="1"/>
</dbReference>
<gene>
    <name evidence="3" type="ORF">PACILC2_38450</name>
</gene>
<dbReference type="PANTHER" id="PTHR34039:SF1">
    <property type="entry name" value="UPF0102 PROTEIN YRAN"/>
    <property type="match status" value="1"/>
</dbReference>
<comment type="caution">
    <text evidence="3">The sequence shown here is derived from an EMBL/GenBank/DDBJ whole genome shotgun (WGS) entry which is preliminary data.</text>
</comment>
<dbReference type="NCBIfam" id="TIGR00252">
    <property type="entry name" value="YraN family protein"/>
    <property type="match status" value="1"/>
</dbReference>
<protein>
    <recommendedName>
        <fullName evidence="2">UPF0102 protein PACILC2_38450</fullName>
    </recommendedName>
</protein>
<organism evidence="3 4">
    <name type="scientific">Paenibacillus cisolokensis</name>
    <dbReference type="NCBI Taxonomy" id="1658519"/>
    <lineage>
        <taxon>Bacteria</taxon>
        <taxon>Bacillati</taxon>
        <taxon>Bacillota</taxon>
        <taxon>Bacilli</taxon>
        <taxon>Bacillales</taxon>
        <taxon>Paenibacillaceae</taxon>
        <taxon>Paenibacillus</taxon>
    </lineage>
</organism>
<dbReference type="InterPro" id="IPR011335">
    <property type="entry name" value="Restrct_endonuc-II-like"/>
</dbReference>
<keyword evidence="4" id="KW-1185">Reference proteome</keyword>
<dbReference type="InterPro" id="IPR011856">
    <property type="entry name" value="tRNA_endonuc-like_dom_sf"/>
</dbReference>
<evidence type="ECO:0000256" key="2">
    <source>
        <dbReference type="HAMAP-Rule" id="MF_00048"/>
    </source>
</evidence>
<dbReference type="Pfam" id="PF02021">
    <property type="entry name" value="UPF0102"/>
    <property type="match status" value="1"/>
</dbReference>
<dbReference type="Gene3D" id="3.40.1350.10">
    <property type="match status" value="1"/>
</dbReference>
<dbReference type="NCBIfam" id="NF009154">
    <property type="entry name" value="PRK12497.3-3"/>
    <property type="match status" value="1"/>
</dbReference>
<dbReference type="SUPFAM" id="SSF52980">
    <property type="entry name" value="Restriction endonuclease-like"/>
    <property type="match status" value="1"/>
</dbReference>
<reference evidence="3 4" key="1">
    <citation type="submission" date="2021-04" db="EMBL/GenBank/DDBJ databases">
        <title>Draft genome sequence of Paenibacillus cisolokensis, LC2-13A.</title>
        <authorList>
            <person name="Uke A."/>
            <person name="Chhe C."/>
            <person name="Baramee S."/>
            <person name="Kosugi A."/>
        </authorList>
    </citation>
    <scope>NUCLEOTIDE SEQUENCE [LARGE SCALE GENOMIC DNA]</scope>
    <source>
        <strain evidence="3 4">LC2-13A</strain>
    </source>
</reference>
<evidence type="ECO:0000256" key="1">
    <source>
        <dbReference type="ARBA" id="ARBA00006738"/>
    </source>
</evidence>
<dbReference type="EMBL" id="BOVJ01000127">
    <property type="protein sequence ID" value="GIQ65277.1"/>
    <property type="molecule type" value="Genomic_DNA"/>
</dbReference>
<accession>A0ABQ4NAS3</accession>
<dbReference type="NCBIfam" id="NF009150">
    <property type="entry name" value="PRK12497.1-3"/>
    <property type="match status" value="1"/>
</dbReference>
<evidence type="ECO:0000313" key="4">
    <source>
        <dbReference type="Proteomes" id="UP000680304"/>
    </source>
</evidence>
<dbReference type="Proteomes" id="UP000680304">
    <property type="component" value="Unassembled WGS sequence"/>
</dbReference>
<dbReference type="PANTHER" id="PTHR34039">
    <property type="entry name" value="UPF0102 PROTEIN YRAN"/>
    <property type="match status" value="1"/>
</dbReference>
<dbReference type="InterPro" id="IPR003509">
    <property type="entry name" value="UPF0102_YraN-like"/>
</dbReference>
<proteinExistence type="inferred from homology"/>
<sequence length="105" mass="11968">MEHLERHGYTIIGRNWRCRSGELDLIATEGDRIVFVEVRSRRSVNRFGTPLESVDVRKQLQVRATAQVFLRARGLEHCKIRFDVIAVIIGPGGEIAELKHIEGAF</sequence>
<evidence type="ECO:0000313" key="3">
    <source>
        <dbReference type="EMBL" id="GIQ65277.1"/>
    </source>
</evidence>
<dbReference type="CDD" id="cd20736">
    <property type="entry name" value="PoNe_Nuclease"/>
    <property type="match status" value="1"/>
</dbReference>
<name>A0ABQ4NAS3_9BACL</name>